<dbReference type="OrthoDB" id="75169at2759"/>
<reference evidence="4" key="1">
    <citation type="journal article" date="2014" name="Proc. Natl. Acad. Sci. U.S.A.">
        <title>Extensive sampling of basidiomycete genomes demonstrates inadequacy of the white-rot/brown-rot paradigm for wood decay fungi.</title>
        <authorList>
            <person name="Riley R."/>
            <person name="Salamov A.A."/>
            <person name="Brown D.W."/>
            <person name="Nagy L.G."/>
            <person name="Floudas D."/>
            <person name="Held B.W."/>
            <person name="Levasseur A."/>
            <person name="Lombard V."/>
            <person name="Morin E."/>
            <person name="Otillar R."/>
            <person name="Lindquist E.A."/>
            <person name="Sun H."/>
            <person name="LaButti K.M."/>
            <person name="Schmutz J."/>
            <person name="Jabbour D."/>
            <person name="Luo H."/>
            <person name="Baker S.E."/>
            <person name="Pisabarro A.G."/>
            <person name="Walton J.D."/>
            <person name="Blanchette R.A."/>
            <person name="Henrissat B."/>
            <person name="Martin F."/>
            <person name="Cullen D."/>
            <person name="Hibbett D.S."/>
            <person name="Grigoriev I.V."/>
        </authorList>
    </citation>
    <scope>NUCLEOTIDE SEQUENCE [LARGE SCALE GENOMIC DNA]</scope>
    <source>
        <strain evidence="4">FD-172 SS1</strain>
    </source>
</reference>
<dbReference type="NCBIfam" id="TIGR00654">
    <property type="entry name" value="PhzF_family"/>
    <property type="match status" value="1"/>
</dbReference>
<dbReference type="PANTHER" id="PTHR13774">
    <property type="entry name" value="PHENAZINE BIOSYNTHESIS PROTEIN"/>
    <property type="match status" value="1"/>
</dbReference>
<organism evidence="3 4">
    <name type="scientific">Botryobasidium botryosum (strain FD-172 SS1)</name>
    <dbReference type="NCBI Taxonomy" id="930990"/>
    <lineage>
        <taxon>Eukaryota</taxon>
        <taxon>Fungi</taxon>
        <taxon>Dikarya</taxon>
        <taxon>Basidiomycota</taxon>
        <taxon>Agaricomycotina</taxon>
        <taxon>Agaricomycetes</taxon>
        <taxon>Cantharellales</taxon>
        <taxon>Botryobasidiaceae</taxon>
        <taxon>Botryobasidium</taxon>
    </lineage>
</organism>
<dbReference type="EMBL" id="KL198031">
    <property type="protein sequence ID" value="KDQ15749.1"/>
    <property type="molecule type" value="Genomic_DNA"/>
</dbReference>
<dbReference type="PIRSF" id="PIRSF016184">
    <property type="entry name" value="PhzC_PhzF"/>
    <property type="match status" value="1"/>
</dbReference>
<dbReference type="Gene3D" id="3.10.310.10">
    <property type="entry name" value="Diaminopimelate Epimerase, Chain A, domain 1"/>
    <property type="match status" value="2"/>
</dbReference>
<keyword evidence="4" id="KW-1185">Reference proteome</keyword>
<dbReference type="FunCoup" id="A0A067MJM4">
    <property type="interactions" value="368"/>
</dbReference>
<dbReference type="GO" id="GO:0005737">
    <property type="term" value="C:cytoplasm"/>
    <property type="evidence" value="ECO:0007669"/>
    <property type="project" value="TreeGrafter"/>
</dbReference>
<keyword evidence="2" id="KW-0413">Isomerase</keyword>
<name>A0A067MJM4_BOTB1</name>
<gene>
    <name evidence="3" type="ORF">BOTBODRAFT_54616</name>
</gene>
<accession>A0A067MJM4</accession>
<evidence type="ECO:0000256" key="1">
    <source>
        <dbReference type="ARBA" id="ARBA00008270"/>
    </source>
</evidence>
<proteinExistence type="inferred from homology"/>
<dbReference type="Pfam" id="PF02567">
    <property type="entry name" value="PhzC-PhzF"/>
    <property type="match status" value="1"/>
</dbReference>
<dbReference type="InterPro" id="IPR003719">
    <property type="entry name" value="Phenazine_PhzF-like"/>
</dbReference>
<dbReference type="PANTHER" id="PTHR13774:SF17">
    <property type="entry name" value="PHENAZINE BIOSYNTHESIS-LIKE DOMAIN-CONTAINING PROTEIN"/>
    <property type="match status" value="1"/>
</dbReference>
<dbReference type="AlphaFoldDB" id="A0A067MJM4"/>
<evidence type="ECO:0000313" key="4">
    <source>
        <dbReference type="Proteomes" id="UP000027195"/>
    </source>
</evidence>
<sequence length="313" mass="33694">MPPRALDYTIVDAFTTEPFKGNPASVIALPSNHNLPDTTLQDIAKEFNLSATAFITLPEPQEDCSTLAKAPGLRWFAPQGEVAICGHATLAAAYVLLCTRSIDLTHVNNVVRFNTMSGVVTAALLLPAAAGDYAAEPRIELDFPSGEVHAVDSEFLENVKTVVARAFNSGSDSVVRFAGRGEGVSFGIYLLVEVDEEKLQLEGAAVDTGVFAELAPYRIIIITSRSKDPDTAFISRVFCPLLGVAEDPVSGSTHSLSGPYWRARLSNVQEGQEMKARQVGGRVGEIGVIWDEQNSRCRLRGAARITAKGELYL</sequence>
<dbReference type="SUPFAM" id="SSF54506">
    <property type="entry name" value="Diaminopimelate epimerase-like"/>
    <property type="match status" value="1"/>
</dbReference>
<evidence type="ECO:0000256" key="2">
    <source>
        <dbReference type="ARBA" id="ARBA00023235"/>
    </source>
</evidence>
<dbReference type="InParanoid" id="A0A067MJM4"/>
<comment type="similarity">
    <text evidence="1">Belongs to the PhzF family.</text>
</comment>
<dbReference type="GO" id="GO:0016853">
    <property type="term" value="F:isomerase activity"/>
    <property type="evidence" value="ECO:0007669"/>
    <property type="project" value="UniProtKB-KW"/>
</dbReference>
<dbReference type="Proteomes" id="UP000027195">
    <property type="component" value="Unassembled WGS sequence"/>
</dbReference>
<protein>
    <submittedName>
        <fullName evidence="3">Uncharacterized protein</fullName>
    </submittedName>
</protein>
<dbReference type="STRING" id="930990.A0A067MJM4"/>
<evidence type="ECO:0000313" key="3">
    <source>
        <dbReference type="EMBL" id="KDQ15749.1"/>
    </source>
</evidence>
<dbReference type="HOGENOM" id="CLU_048756_2_1_1"/>